<dbReference type="Proteomes" id="UP000011559">
    <property type="component" value="Unassembled WGS sequence"/>
</dbReference>
<evidence type="ECO:0000256" key="3">
    <source>
        <dbReference type="ARBA" id="ARBA00022989"/>
    </source>
</evidence>
<dbReference type="Gene3D" id="3.50.30.50">
    <property type="entry name" value="Putative cyclase"/>
    <property type="match status" value="1"/>
</dbReference>
<dbReference type="GO" id="GO:0004061">
    <property type="term" value="F:arylformamidase activity"/>
    <property type="evidence" value="ECO:0007669"/>
    <property type="project" value="InterPro"/>
</dbReference>
<gene>
    <name evidence="7" type="ORF">C457_18278</name>
</gene>
<sequence length="196" mass="21351">MRFQTSMGTSLDSPYHRHPEGRDISELEISELILPGTIVDARELAGDEELTVDALPERLTSKAPPSCSILDGTRTGGSEEYRTYPYISEGVIERLIDADVSLVGVDTLNADDHQNPARPAHTRLLDQEIFIVENLCNLDSFVGESFQFFAVPIKAILILALAAAVLGARGVAGLSMDIANWLVIIFVVLAIVTFIL</sequence>
<feature type="compositionally biased region" description="Polar residues" evidence="5">
    <location>
        <begin position="1"/>
        <end position="12"/>
    </location>
</feature>
<dbReference type="Pfam" id="PF07043">
    <property type="entry name" value="DUF1328"/>
    <property type="match status" value="1"/>
</dbReference>
<keyword evidence="1" id="KW-1003">Cell membrane</keyword>
<evidence type="ECO:0000256" key="6">
    <source>
        <dbReference type="SAM" id="Phobius"/>
    </source>
</evidence>
<dbReference type="EMBL" id="AOLG01000056">
    <property type="protein sequence ID" value="ELZ63949.1"/>
    <property type="molecule type" value="Genomic_DNA"/>
</dbReference>
<comment type="caution">
    <text evidence="7">The sequence shown here is derived from an EMBL/GenBank/DDBJ whole genome shotgun (WGS) entry which is preliminary data.</text>
</comment>
<dbReference type="InterPro" id="IPR007325">
    <property type="entry name" value="KFase/CYL"/>
</dbReference>
<dbReference type="PANTHER" id="PTHR31118:SF12">
    <property type="entry name" value="CYCLASE-LIKE PROTEIN 2"/>
    <property type="match status" value="1"/>
</dbReference>
<dbReference type="Pfam" id="PF04199">
    <property type="entry name" value="Cyclase"/>
    <property type="match status" value="1"/>
</dbReference>
<feature type="transmembrane region" description="Helical" evidence="6">
    <location>
        <begin position="146"/>
        <end position="166"/>
    </location>
</feature>
<proteinExistence type="predicted"/>
<dbReference type="GO" id="GO:0019441">
    <property type="term" value="P:L-tryptophan catabolic process to kynurenine"/>
    <property type="evidence" value="ECO:0007669"/>
    <property type="project" value="InterPro"/>
</dbReference>
<dbReference type="SUPFAM" id="SSF102198">
    <property type="entry name" value="Putative cyclase"/>
    <property type="match status" value="1"/>
</dbReference>
<name>M0FZD6_HALPT</name>
<feature type="region of interest" description="Disordered" evidence="5">
    <location>
        <begin position="1"/>
        <end position="22"/>
    </location>
</feature>
<dbReference type="InterPro" id="IPR037175">
    <property type="entry name" value="KFase_sf"/>
</dbReference>
<evidence type="ECO:0000313" key="8">
    <source>
        <dbReference type="Proteomes" id="UP000011559"/>
    </source>
</evidence>
<dbReference type="AlphaFoldDB" id="M0FZD6"/>
<dbReference type="GO" id="GO:0005886">
    <property type="term" value="C:plasma membrane"/>
    <property type="evidence" value="ECO:0007669"/>
    <property type="project" value="InterPro"/>
</dbReference>
<dbReference type="PANTHER" id="PTHR31118">
    <property type="entry name" value="CYCLASE-LIKE PROTEIN 2"/>
    <property type="match status" value="1"/>
</dbReference>
<evidence type="ECO:0000256" key="5">
    <source>
        <dbReference type="SAM" id="MobiDB-lite"/>
    </source>
</evidence>
<protein>
    <submittedName>
        <fullName evidence="7">Cyclase</fullName>
    </submittedName>
</protein>
<keyword evidence="2 6" id="KW-0812">Transmembrane</keyword>
<evidence type="ECO:0000256" key="2">
    <source>
        <dbReference type="ARBA" id="ARBA00022692"/>
    </source>
</evidence>
<evidence type="ECO:0000256" key="1">
    <source>
        <dbReference type="ARBA" id="ARBA00022475"/>
    </source>
</evidence>
<keyword evidence="8" id="KW-1185">Reference proteome</keyword>
<keyword evidence="4 6" id="KW-0472">Membrane</keyword>
<dbReference type="PATRIC" id="fig|1227461.3.peg.3594"/>
<feature type="transmembrane region" description="Helical" evidence="6">
    <location>
        <begin position="178"/>
        <end position="195"/>
    </location>
</feature>
<accession>M0FZD6</accession>
<dbReference type="OrthoDB" id="9014at2157"/>
<reference evidence="7 8" key="1">
    <citation type="journal article" date="2014" name="PLoS Genet.">
        <title>Phylogenetically driven sequencing of extremely halophilic archaea reveals strategies for static and dynamic osmo-response.</title>
        <authorList>
            <person name="Becker E.A."/>
            <person name="Seitzer P.M."/>
            <person name="Tritt A."/>
            <person name="Larsen D."/>
            <person name="Krusor M."/>
            <person name="Yao A.I."/>
            <person name="Wu D."/>
            <person name="Madern D."/>
            <person name="Eisen J.A."/>
            <person name="Darling A.E."/>
            <person name="Facciotti M.T."/>
        </authorList>
    </citation>
    <scope>NUCLEOTIDE SEQUENCE [LARGE SCALE GENOMIC DNA]</scope>
    <source>
        <strain evidence="8">DSM 18310 / JCM 13924 / TL6</strain>
    </source>
</reference>
<evidence type="ECO:0000256" key="4">
    <source>
        <dbReference type="ARBA" id="ARBA00023136"/>
    </source>
</evidence>
<organism evidence="7 8">
    <name type="scientific">Haloferax prahovense (strain DSM 18310 / JCM 13924 / TL6)</name>
    <dbReference type="NCBI Taxonomy" id="1227461"/>
    <lineage>
        <taxon>Archaea</taxon>
        <taxon>Methanobacteriati</taxon>
        <taxon>Methanobacteriota</taxon>
        <taxon>Stenosarchaea group</taxon>
        <taxon>Halobacteria</taxon>
        <taxon>Halobacteriales</taxon>
        <taxon>Haloferacaceae</taxon>
        <taxon>Haloferax</taxon>
    </lineage>
</organism>
<dbReference type="InterPro" id="IPR009760">
    <property type="entry name" value="DUF1328"/>
</dbReference>
<evidence type="ECO:0000313" key="7">
    <source>
        <dbReference type="EMBL" id="ELZ63949.1"/>
    </source>
</evidence>
<keyword evidence="3 6" id="KW-1133">Transmembrane helix</keyword>